<organism evidence="5 6">
    <name type="scientific">Desulfurobacterium thermolithotrophum (strain DSM 11699 / BSA)</name>
    <dbReference type="NCBI Taxonomy" id="868864"/>
    <lineage>
        <taxon>Bacteria</taxon>
        <taxon>Pseudomonadati</taxon>
        <taxon>Aquificota</taxon>
        <taxon>Aquificia</taxon>
        <taxon>Desulfurobacteriales</taxon>
        <taxon>Desulfurobacteriaceae</taxon>
        <taxon>Desulfurobacterium</taxon>
    </lineage>
</organism>
<dbReference type="EMBL" id="CP002543">
    <property type="protein sequence ID" value="ADY73573.1"/>
    <property type="molecule type" value="Genomic_DNA"/>
</dbReference>
<dbReference type="PANTHER" id="PTHR43421">
    <property type="entry name" value="METALLOPROTEASE PMBA"/>
    <property type="match status" value="1"/>
</dbReference>
<evidence type="ECO:0000259" key="4">
    <source>
        <dbReference type="Pfam" id="PF19290"/>
    </source>
</evidence>
<dbReference type="RefSeq" id="WP_013638526.1">
    <property type="nucleotide sequence ID" value="NC_015185.1"/>
</dbReference>
<evidence type="ECO:0000259" key="2">
    <source>
        <dbReference type="Pfam" id="PF01523"/>
    </source>
</evidence>
<accession>F0S401</accession>
<gene>
    <name evidence="5" type="ordered locus">Dester_0934</name>
</gene>
<dbReference type="OrthoDB" id="9803213at2"/>
<dbReference type="InterPro" id="IPR045570">
    <property type="entry name" value="Metalloprtase-TldD/E_cen_dom"/>
</dbReference>
<dbReference type="InterPro" id="IPR045569">
    <property type="entry name" value="Metalloprtase-TldD/E_C"/>
</dbReference>
<dbReference type="InterPro" id="IPR002510">
    <property type="entry name" value="Metalloprtase-TldD/E_N"/>
</dbReference>
<protein>
    <submittedName>
        <fullName evidence="5">Peptidase U62 modulator of DNA gyrase</fullName>
    </submittedName>
</protein>
<dbReference type="GO" id="GO:0006508">
    <property type="term" value="P:proteolysis"/>
    <property type="evidence" value="ECO:0007669"/>
    <property type="project" value="InterPro"/>
</dbReference>
<keyword evidence="6" id="KW-1185">Reference proteome</keyword>
<evidence type="ECO:0000313" key="6">
    <source>
        <dbReference type="Proteomes" id="UP000007102"/>
    </source>
</evidence>
<feature type="domain" description="Metalloprotease TldD/E central" evidence="4">
    <location>
        <begin position="112"/>
        <end position="215"/>
    </location>
</feature>
<dbReference type="eggNOG" id="COG0312">
    <property type="taxonomic scope" value="Bacteria"/>
</dbReference>
<dbReference type="Pfam" id="PF19290">
    <property type="entry name" value="PmbA_TldD_2nd"/>
    <property type="match status" value="1"/>
</dbReference>
<dbReference type="GO" id="GO:0008237">
    <property type="term" value="F:metallopeptidase activity"/>
    <property type="evidence" value="ECO:0007669"/>
    <property type="project" value="InterPro"/>
</dbReference>
<dbReference type="InterPro" id="IPR047657">
    <property type="entry name" value="PmbA"/>
</dbReference>
<dbReference type="InParanoid" id="F0S401"/>
<dbReference type="GO" id="GO:0005829">
    <property type="term" value="C:cytosol"/>
    <property type="evidence" value="ECO:0007669"/>
    <property type="project" value="TreeGrafter"/>
</dbReference>
<dbReference type="HOGENOM" id="CLU_026425_0_0_0"/>
<dbReference type="KEGG" id="dte:Dester_0934"/>
<comment type="similarity">
    <text evidence="1">Belongs to the peptidase U62 family.</text>
</comment>
<dbReference type="Pfam" id="PF01523">
    <property type="entry name" value="PmbA_TldD_1st"/>
    <property type="match status" value="1"/>
</dbReference>
<reference evidence="6" key="2">
    <citation type="submission" date="2011-02" db="EMBL/GenBank/DDBJ databases">
        <title>The complete genome of Desulfurobacterium thermolithotrophum DSM 11699.</title>
        <authorList>
            <consortium name="US DOE Joint Genome Institute (JGI-PGF)"/>
            <person name="Lucas S."/>
            <person name="Copeland A."/>
            <person name="Lapidus A."/>
            <person name="Bruce D."/>
            <person name="Goodwin L."/>
            <person name="Pitluck S."/>
            <person name="Kyrpides N."/>
            <person name="Mavromatis K."/>
            <person name="Pagani I."/>
            <person name="Ivanova N."/>
            <person name="Mikhailova N."/>
            <person name="Daligault H."/>
            <person name="Detter J.C."/>
            <person name="Tapia R."/>
            <person name="Han C."/>
            <person name="Land M."/>
            <person name="Hauser L."/>
            <person name="Markowitz V."/>
            <person name="Cheng J.-F."/>
            <person name="Hugenholtz P."/>
            <person name="Woyke T."/>
            <person name="Wu D."/>
            <person name="Spring S."/>
            <person name="Brambilla E."/>
            <person name="Klenk H.-P."/>
            <person name="Eisen J.A."/>
        </authorList>
    </citation>
    <scope>NUCLEOTIDE SEQUENCE [LARGE SCALE GENOMIC DNA]</scope>
    <source>
        <strain evidence="6">DSM 11699 / BSA</strain>
    </source>
</reference>
<evidence type="ECO:0000313" key="5">
    <source>
        <dbReference type="EMBL" id="ADY73573.1"/>
    </source>
</evidence>
<reference evidence="5 6" key="1">
    <citation type="journal article" date="2011" name="Stand. Genomic Sci.">
        <title>Complete genome sequence of the thermophilic sulfur-reducer Desulfurobacterium thermolithotrophum type strain (BSA(T)) from a deep-sea hydrothermal vent.</title>
        <authorList>
            <person name="Goker M."/>
            <person name="Daligault H."/>
            <person name="Mwirichia R."/>
            <person name="Lapidus A."/>
            <person name="Lucas S."/>
            <person name="Deshpande S."/>
            <person name="Pagani I."/>
            <person name="Tapia R."/>
            <person name="Cheng J.F."/>
            <person name="Goodwin L."/>
            <person name="Pitluck S."/>
            <person name="Liolios K."/>
            <person name="Ivanova N."/>
            <person name="Mavromatis K."/>
            <person name="Mikhailova N."/>
            <person name="Pati A."/>
            <person name="Chen A."/>
            <person name="Palaniappan K."/>
            <person name="Han C."/>
            <person name="Land M."/>
            <person name="Hauser L."/>
            <person name="Pan C."/>
            <person name="Brambilla E.M."/>
            <person name="Rohde M."/>
            <person name="Spring S."/>
            <person name="Sikorski J."/>
            <person name="Wirth R."/>
            <person name="Detter J.C."/>
            <person name="Woyke T."/>
            <person name="Bristow J."/>
            <person name="Eisen J.A."/>
            <person name="Markowitz V."/>
            <person name="Hugenholtz P."/>
            <person name="Kyrpides N.C."/>
            <person name="Klenk H.P."/>
        </authorList>
    </citation>
    <scope>NUCLEOTIDE SEQUENCE [LARGE SCALE GENOMIC DNA]</scope>
    <source>
        <strain evidence="6">DSM 11699 / BSA</strain>
    </source>
</reference>
<feature type="domain" description="Metalloprotease TldD/E C-terminal" evidence="3">
    <location>
        <begin position="222"/>
        <end position="441"/>
    </location>
</feature>
<dbReference type="InterPro" id="IPR036059">
    <property type="entry name" value="TldD/PmbA_sf"/>
</dbReference>
<dbReference type="InterPro" id="IPR035068">
    <property type="entry name" value="TldD/PmbA_N"/>
</dbReference>
<proteinExistence type="inferred from homology"/>
<evidence type="ECO:0000256" key="1">
    <source>
        <dbReference type="ARBA" id="ARBA00005836"/>
    </source>
</evidence>
<dbReference type="Pfam" id="PF19289">
    <property type="entry name" value="PmbA_TldD_3rd"/>
    <property type="match status" value="1"/>
</dbReference>
<dbReference type="SUPFAM" id="SSF111283">
    <property type="entry name" value="Putative modulator of DNA gyrase, PmbA/TldD"/>
    <property type="match status" value="1"/>
</dbReference>
<dbReference type="AlphaFoldDB" id="F0S401"/>
<feature type="domain" description="Metalloprotease TldD/E N-terminal" evidence="2">
    <location>
        <begin position="21"/>
        <end position="84"/>
    </location>
</feature>
<dbReference type="PANTHER" id="PTHR43421:SF1">
    <property type="entry name" value="METALLOPROTEASE PMBA"/>
    <property type="match status" value="1"/>
</dbReference>
<sequence length="442" mass="48911">MKKLIEKTVGILKKQDIENFDIYAVESSGFTVEVKNKEIERIKVPVKKGLAIRVVVNGKLGFAYTTDVSDEGIRIAIECAKENAKSSSPDDYSFSMPAENFLDFPLYDDRYSEISTEEKINLALDLESKVYSFDPRIKRVRKASYKDSISTIYYYNSNDHSFNYTTSSFSLSILLAAEENEESQMGWDYDVRRYFSDLNVDLVAVRAAENAVELLGAKPLKTKKIPVIFKNTVFAEIIEALSPVFLGNNVLRGKSLFADKLGYEIANHVFNLYDDPTHESGIGTMPFDDEGVATRKKAVVERGVLKNFLLDIYSAKKLGMKSTGNGVRTSISALPQPGITNLVVEKGALGIEELVKTPEEVLLVTDAMGIHTINPISGEFSIGVSGIYFKDGKKVQPVTGMTVAGNIKELLTNITEVGRDQRWIGNICSPSVLIKSLTVSGE</sequence>
<name>F0S401_DESTD</name>
<dbReference type="STRING" id="868864.Dester_0934"/>
<evidence type="ECO:0000259" key="3">
    <source>
        <dbReference type="Pfam" id="PF19289"/>
    </source>
</evidence>
<dbReference type="Gene3D" id="3.30.2290.10">
    <property type="entry name" value="PmbA/TldD superfamily"/>
    <property type="match status" value="1"/>
</dbReference>
<dbReference type="Proteomes" id="UP000007102">
    <property type="component" value="Chromosome"/>
</dbReference>
<dbReference type="FunCoup" id="F0S401">
    <property type="interactions" value="144"/>
</dbReference>